<accession>A0ACC1JDN6</accession>
<comment type="caution">
    <text evidence="1">The sequence shown here is derived from an EMBL/GenBank/DDBJ whole genome shotgun (WGS) entry which is preliminary data.</text>
</comment>
<evidence type="ECO:0000313" key="2">
    <source>
        <dbReference type="Proteomes" id="UP001150603"/>
    </source>
</evidence>
<proteinExistence type="predicted"/>
<sequence length="130" mass="13695">MSGFRTSERRPKRRSHHRDVSHAGVQLAAGSPPSSMASEGTSASSVSATAAFLAGIDSATDDGSTTSSSVISRGLQSRAIYTLPEQLDNSESEAQDDIVTPRSVGYASSNSTPTPAHSTVFWSRNSDRIH</sequence>
<reference evidence="1" key="1">
    <citation type="submission" date="2022-07" db="EMBL/GenBank/DDBJ databases">
        <title>Phylogenomic reconstructions and comparative analyses of Kickxellomycotina fungi.</title>
        <authorList>
            <person name="Reynolds N.K."/>
            <person name="Stajich J.E."/>
            <person name="Barry K."/>
            <person name="Grigoriev I.V."/>
            <person name="Crous P."/>
            <person name="Smith M.E."/>
        </authorList>
    </citation>
    <scope>NUCLEOTIDE SEQUENCE</scope>
    <source>
        <strain evidence="1">NRRL 5244</strain>
    </source>
</reference>
<protein>
    <submittedName>
        <fullName evidence="1">Uncharacterized protein</fullName>
    </submittedName>
</protein>
<keyword evidence="2" id="KW-1185">Reference proteome</keyword>
<name>A0ACC1JDN6_9FUNG</name>
<evidence type="ECO:0000313" key="1">
    <source>
        <dbReference type="EMBL" id="KAJ1948517.1"/>
    </source>
</evidence>
<organism evidence="1 2">
    <name type="scientific">Linderina macrospora</name>
    <dbReference type="NCBI Taxonomy" id="4868"/>
    <lineage>
        <taxon>Eukaryota</taxon>
        <taxon>Fungi</taxon>
        <taxon>Fungi incertae sedis</taxon>
        <taxon>Zoopagomycota</taxon>
        <taxon>Kickxellomycotina</taxon>
        <taxon>Kickxellomycetes</taxon>
        <taxon>Kickxellales</taxon>
        <taxon>Kickxellaceae</taxon>
        <taxon>Linderina</taxon>
    </lineage>
</organism>
<gene>
    <name evidence="1" type="ORF">FBU59_001557</name>
</gene>
<dbReference type="Proteomes" id="UP001150603">
    <property type="component" value="Unassembled WGS sequence"/>
</dbReference>
<dbReference type="EMBL" id="JANBPW010000710">
    <property type="protein sequence ID" value="KAJ1948517.1"/>
    <property type="molecule type" value="Genomic_DNA"/>
</dbReference>